<dbReference type="AlphaFoldDB" id="A0A8C5S6H2"/>
<reference evidence="1" key="2">
    <citation type="submission" date="2025-09" db="UniProtKB">
        <authorList>
            <consortium name="Ensembl"/>
        </authorList>
    </citation>
    <scope>IDENTIFICATION</scope>
</reference>
<evidence type="ECO:0000313" key="1">
    <source>
        <dbReference type="Ensembl" id="ENSLLTP00000013452.1"/>
    </source>
</evidence>
<reference evidence="1" key="1">
    <citation type="submission" date="2025-08" db="UniProtKB">
        <authorList>
            <consortium name="Ensembl"/>
        </authorList>
    </citation>
    <scope>IDENTIFICATION</scope>
</reference>
<evidence type="ECO:0000313" key="2">
    <source>
        <dbReference type="Proteomes" id="UP000694406"/>
    </source>
</evidence>
<protein>
    <submittedName>
        <fullName evidence="1">Uncharacterized protein</fullName>
    </submittedName>
</protein>
<organism evidence="1 2">
    <name type="scientific">Laticauda laticaudata</name>
    <name type="common">Blue-ringed sea krait</name>
    <name type="synonym">Blue-lipped sea krait</name>
    <dbReference type="NCBI Taxonomy" id="8630"/>
    <lineage>
        <taxon>Eukaryota</taxon>
        <taxon>Metazoa</taxon>
        <taxon>Chordata</taxon>
        <taxon>Craniata</taxon>
        <taxon>Vertebrata</taxon>
        <taxon>Euteleostomi</taxon>
        <taxon>Lepidosauria</taxon>
        <taxon>Squamata</taxon>
        <taxon>Bifurcata</taxon>
        <taxon>Unidentata</taxon>
        <taxon>Episquamata</taxon>
        <taxon>Toxicofera</taxon>
        <taxon>Serpentes</taxon>
        <taxon>Colubroidea</taxon>
        <taxon>Elapidae</taxon>
        <taxon>Laticaudinae</taxon>
        <taxon>Laticauda</taxon>
    </lineage>
</organism>
<keyword evidence="2" id="KW-1185">Reference proteome</keyword>
<name>A0A8C5S6H2_LATLA</name>
<dbReference type="Ensembl" id="ENSLLTT00000013974.1">
    <property type="protein sequence ID" value="ENSLLTP00000013452.1"/>
    <property type="gene ID" value="ENSLLTG00000010268.1"/>
</dbReference>
<sequence length="96" mass="11625">MSGSKYSVSHHDNTVYNLYYDHCLQYQFVTHACLDDSFTVDESMWYYVIYIVYIMLHDVRQKDEIKHFLTKFYDVKFSMEHCYETNSPIPSTILDR</sequence>
<dbReference type="GeneTree" id="ENSGT01000000221829"/>
<proteinExistence type="predicted"/>
<accession>A0A8C5S6H2</accession>
<dbReference type="Proteomes" id="UP000694406">
    <property type="component" value="Unplaced"/>
</dbReference>